<dbReference type="Gene3D" id="3.40.50.11410">
    <property type="match status" value="1"/>
</dbReference>
<dbReference type="RefSeq" id="WP_164175879.1">
    <property type="nucleotide sequence ID" value="NZ_JABAFA010000018.1"/>
</dbReference>
<dbReference type="AlphaFoldDB" id="A0A848BAX7"/>
<accession>A0A848BAX7</accession>
<evidence type="ECO:0000313" key="7">
    <source>
        <dbReference type="Proteomes" id="UP000543804"/>
    </source>
</evidence>
<dbReference type="EMBL" id="JABAFA010000018">
    <property type="protein sequence ID" value="NMD99065.1"/>
    <property type="molecule type" value="Genomic_DNA"/>
</dbReference>
<proteinExistence type="predicted"/>
<evidence type="ECO:0000256" key="1">
    <source>
        <dbReference type="ARBA" id="ARBA00022741"/>
    </source>
</evidence>
<dbReference type="GO" id="GO:0030488">
    <property type="term" value="P:tRNA methylation"/>
    <property type="evidence" value="ECO:0007669"/>
    <property type="project" value="TreeGrafter"/>
</dbReference>
<sequence length="410" mass="43964">MTTLQDTPRASRLHIGLFGRRNSGKSSLLNALTGQQLAIVSAKPGTTTDPVYKSMEVAGLGPVVFIDTAGFDDDEAELGAARVRQTERAAQETDIALVLFPPEAAGDAEALRFAAHLREMGRPVLAVVSQADRLADGGAARVAALRASARVPVLAVSARERRGMEALRREIARLLPEDYALRSITGSLCREGDTVLLVMPQDIQAPKGRLILPQVQTLRELLDKHALVLSCTTDKLDEALALLRRPPHLIITDSQAFRIVHAKKPAASLLTSFSVLFAALKGDLAYFLAGARQLMALRAAGGTHRILIAEACTHKPLAEDIGRVKLPRLLRRELGGEIALDIVSGKDFPEDLTGYDIVIHCGSCMFNRSYVLCRVAEARAAGVPMTNYGLAIAALLGILPDVALPETAEA</sequence>
<dbReference type="PANTHER" id="PTHR42714:SF6">
    <property type="entry name" value="TRANSLATION INITIATION FACTOR IF-2"/>
    <property type="match status" value="1"/>
</dbReference>
<dbReference type="NCBIfam" id="TIGR03918">
    <property type="entry name" value="GTP_HydF"/>
    <property type="match status" value="1"/>
</dbReference>
<dbReference type="Proteomes" id="UP000543804">
    <property type="component" value="Unassembled WGS sequence"/>
</dbReference>
<evidence type="ECO:0000259" key="4">
    <source>
        <dbReference type="Pfam" id="PF18128"/>
    </source>
</evidence>
<evidence type="ECO:0000259" key="5">
    <source>
        <dbReference type="Pfam" id="PF18133"/>
    </source>
</evidence>
<dbReference type="Gene3D" id="3.40.50.300">
    <property type="entry name" value="P-loop containing nucleotide triphosphate hydrolases"/>
    <property type="match status" value="1"/>
</dbReference>
<dbReference type="CDD" id="cd00880">
    <property type="entry name" value="Era_like"/>
    <property type="match status" value="1"/>
</dbReference>
<evidence type="ECO:0000313" key="6">
    <source>
        <dbReference type="EMBL" id="NMD99065.1"/>
    </source>
</evidence>
<keyword evidence="7" id="KW-1185">Reference proteome</keyword>
<dbReference type="Pfam" id="PF01926">
    <property type="entry name" value="MMR_HSR1"/>
    <property type="match status" value="1"/>
</dbReference>
<organism evidence="6 7">
    <name type="scientific">Selenomonas bovis</name>
    <dbReference type="NCBI Taxonomy" id="416586"/>
    <lineage>
        <taxon>Bacteria</taxon>
        <taxon>Bacillati</taxon>
        <taxon>Bacillota</taxon>
        <taxon>Negativicutes</taxon>
        <taxon>Selenomonadales</taxon>
        <taxon>Selenomonadaceae</taxon>
        <taxon>Selenomonas</taxon>
    </lineage>
</organism>
<dbReference type="InterPro" id="IPR040644">
    <property type="entry name" value="HydF_tetramer"/>
</dbReference>
<dbReference type="GO" id="GO:0005525">
    <property type="term" value="F:GTP binding"/>
    <property type="evidence" value="ECO:0007669"/>
    <property type="project" value="UniProtKB-KW"/>
</dbReference>
<dbReference type="GO" id="GO:0005737">
    <property type="term" value="C:cytoplasm"/>
    <property type="evidence" value="ECO:0007669"/>
    <property type="project" value="TreeGrafter"/>
</dbReference>
<comment type="caution">
    <text evidence="6">The sequence shown here is derived from an EMBL/GenBank/DDBJ whole genome shotgun (WGS) entry which is preliminary data.</text>
</comment>
<evidence type="ECO:0000259" key="3">
    <source>
        <dbReference type="Pfam" id="PF01926"/>
    </source>
</evidence>
<dbReference type="InterPro" id="IPR027417">
    <property type="entry name" value="P-loop_NTPase"/>
</dbReference>
<dbReference type="Pfam" id="PF18128">
    <property type="entry name" value="HydF_dimer"/>
    <property type="match status" value="1"/>
</dbReference>
<feature type="domain" description="Hydrogen maturase F tetramerization" evidence="5">
    <location>
        <begin position="286"/>
        <end position="400"/>
    </location>
</feature>
<dbReference type="InterPro" id="IPR023873">
    <property type="entry name" value="FeFe-hyd_GTPase_HydF"/>
</dbReference>
<dbReference type="Gene3D" id="3.40.50.11420">
    <property type="match status" value="1"/>
</dbReference>
<dbReference type="GO" id="GO:0002098">
    <property type="term" value="P:tRNA wobble uridine modification"/>
    <property type="evidence" value="ECO:0007669"/>
    <property type="project" value="TreeGrafter"/>
</dbReference>
<dbReference type="NCBIfam" id="TIGR00231">
    <property type="entry name" value="small_GTP"/>
    <property type="match status" value="1"/>
</dbReference>
<keyword evidence="1" id="KW-0547">Nucleotide-binding</keyword>
<dbReference type="InterPro" id="IPR006073">
    <property type="entry name" value="GTP-bd"/>
</dbReference>
<gene>
    <name evidence="6" type="primary">hydF</name>
    <name evidence="6" type="ORF">HF878_06160</name>
</gene>
<reference evidence="6 7" key="1">
    <citation type="submission" date="2020-04" db="EMBL/GenBank/DDBJ databases">
        <authorList>
            <person name="Hitch T.C.A."/>
            <person name="Wylensek D."/>
            <person name="Clavel T."/>
        </authorList>
    </citation>
    <scope>NUCLEOTIDE SEQUENCE [LARGE SCALE GENOMIC DNA]</scope>
    <source>
        <strain evidence="6 7">PG-130-P53-12</strain>
    </source>
</reference>
<dbReference type="SUPFAM" id="SSF52540">
    <property type="entry name" value="P-loop containing nucleoside triphosphate hydrolases"/>
    <property type="match status" value="1"/>
</dbReference>
<dbReference type="Pfam" id="PF18133">
    <property type="entry name" value="HydF_tetramer"/>
    <property type="match status" value="1"/>
</dbReference>
<feature type="domain" description="Hydrogen maturase F dimerization" evidence="4">
    <location>
        <begin position="186"/>
        <end position="282"/>
    </location>
</feature>
<dbReference type="PANTHER" id="PTHR42714">
    <property type="entry name" value="TRNA MODIFICATION GTPASE GTPBP3"/>
    <property type="match status" value="1"/>
</dbReference>
<feature type="domain" description="G" evidence="3">
    <location>
        <begin position="15"/>
        <end position="128"/>
    </location>
</feature>
<dbReference type="InterPro" id="IPR041606">
    <property type="entry name" value="HydF_dimer"/>
</dbReference>
<evidence type="ECO:0000256" key="2">
    <source>
        <dbReference type="ARBA" id="ARBA00023134"/>
    </source>
</evidence>
<dbReference type="InterPro" id="IPR005225">
    <property type="entry name" value="Small_GTP-bd"/>
</dbReference>
<protein>
    <submittedName>
        <fullName evidence="6">[FeFe] hydrogenase H-cluster maturation GTPase HydF</fullName>
    </submittedName>
</protein>
<keyword evidence="2" id="KW-0342">GTP-binding</keyword>
<name>A0A848BAX7_9FIRM</name>